<comment type="caution">
    <text evidence="1">The sequence shown here is derived from an EMBL/GenBank/DDBJ whole genome shotgun (WGS) entry which is preliminary data.</text>
</comment>
<protein>
    <submittedName>
        <fullName evidence="1">Uncharacterized protein</fullName>
    </submittedName>
</protein>
<dbReference type="OrthoDB" id="69251at2157"/>
<accession>A0A7J4TM24</accession>
<proteinExistence type="predicted"/>
<sequence length="58" mass="6671">MVKLKGFDNIELKKDKNMNIGSIARINQVIDILEGLEPTKEITECIEILEEVKKIEGW</sequence>
<dbReference type="RefSeq" id="WP_204249883.1">
    <property type="nucleotide sequence ID" value="NZ_CP017766.1"/>
</dbReference>
<organism evidence="1 2">
    <name type="scientific">Methanobacterium subterraneum</name>
    <dbReference type="NCBI Taxonomy" id="59277"/>
    <lineage>
        <taxon>Archaea</taxon>
        <taxon>Methanobacteriati</taxon>
        <taxon>Methanobacteriota</taxon>
        <taxon>Methanomada group</taxon>
        <taxon>Methanobacteria</taxon>
        <taxon>Methanobacteriales</taxon>
        <taxon>Methanobacteriaceae</taxon>
        <taxon>Methanobacterium</taxon>
    </lineage>
</organism>
<gene>
    <name evidence="1" type="ORF">HA271_07010</name>
</gene>
<dbReference type="GeneID" id="43869406"/>
<dbReference type="AlphaFoldDB" id="A0A7J4TM24"/>
<dbReference type="EMBL" id="DUHE01000196">
    <property type="protein sequence ID" value="HII84573.1"/>
    <property type="molecule type" value="Genomic_DNA"/>
</dbReference>
<evidence type="ECO:0000313" key="2">
    <source>
        <dbReference type="Proteomes" id="UP000586031"/>
    </source>
</evidence>
<dbReference type="Proteomes" id="UP000586031">
    <property type="component" value="Unassembled WGS sequence"/>
</dbReference>
<name>A0A7J4TM24_9EURY</name>
<evidence type="ECO:0000313" key="1">
    <source>
        <dbReference type="EMBL" id="HII84573.1"/>
    </source>
</evidence>
<reference evidence="2" key="1">
    <citation type="journal article" date="2020" name="bioRxiv">
        <title>A rank-normalized archaeal taxonomy based on genome phylogeny resolves widespread incomplete and uneven classifications.</title>
        <authorList>
            <person name="Rinke C."/>
            <person name="Chuvochina M."/>
            <person name="Mussig A.J."/>
            <person name="Chaumeil P.-A."/>
            <person name="Waite D.W."/>
            <person name="Whitman W.B."/>
            <person name="Parks D.H."/>
            <person name="Hugenholtz P."/>
        </authorList>
    </citation>
    <scope>NUCLEOTIDE SEQUENCE [LARGE SCALE GENOMIC DNA]</scope>
</reference>